<dbReference type="CDD" id="cd03219">
    <property type="entry name" value="ABC_Mj1267_LivG_branched"/>
    <property type="match status" value="1"/>
</dbReference>
<dbReference type="RefSeq" id="WP_290360272.1">
    <property type="nucleotide sequence ID" value="NZ_JAUHHC010000004.1"/>
</dbReference>
<protein>
    <submittedName>
        <fullName evidence="6">ABC transporter ATP-binding protein</fullName>
    </submittedName>
</protein>
<accession>A0ABT8DUK8</accession>
<dbReference type="PANTHER" id="PTHR45772:SF2">
    <property type="entry name" value="ABC TRANSPORTER ATP-BINDING PROTEIN"/>
    <property type="match status" value="1"/>
</dbReference>
<dbReference type="InterPro" id="IPR003439">
    <property type="entry name" value="ABC_transporter-like_ATP-bd"/>
</dbReference>
<evidence type="ECO:0000256" key="1">
    <source>
        <dbReference type="ARBA" id="ARBA00022448"/>
    </source>
</evidence>
<keyword evidence="1" id="KW-0813">Transport</keyword>
<dbReference type="SMART" id="SM00382">
    <property type="entry name" value="AAA"/>
    <property type="match status" value="1"/>
</dbReference>
<dbReference type="InterPro" id="IPR032823">
    <property type="entry name" value="BCA_ABC_TP_C"/>
</dbReference>
<dbReference type="GO" id="GO:0005524">
    <property type="term" value="F:ATP binding"/>
    <property type="evidence" value="ECO:0007669"/>
    <property type="project" value="UniProtKB-KW"/>
</dbReference>
<sequence>MADEPLLKVEKLVKRFGALAVTDEASFEVRGGEIHALIGPNGAGKTTLIHQISGALRADGGRIVFDGRELRDAGIAAHVRAGLVRSYQITSIFRRYSVLDNLALALQARRPGRPSWWRAALADEALYAEAEALLAQIGLAGQGGRIAGSLAHGEQRQLEVGLALAARPRLLLLDEPMAGMGPDESERMVELLQSLRLQGLTLLLVEHDMDAVFRLADRISTLVSGRVIASGTAQQIRAHPEVVKAYLGDEAMEAAL</sequence>
<dbReference type="InterPro" id="IPR027417">
    <property type="entry name" value="P-loop_NTPase"/>
</dbReference>
<feature type="domain" description="ABC transporter" evidence="5">
    <location>
        <begin position="7"/>
        <end position="249"/>
    </location>
</feature>
<dbReference type="Gene3D" id="3.40.50.300">
    <property type="entry name" value="P-loop containing nucleotide triphosphate hydrolases"/>
    <property type="match status" value="1"/>
</dbReference>
<keyword evidence="7" id="KW-1185">Reference proteome</keyword>
<keyword evidence="2" id="KW-1003">Cell membrane</keyword>
<evidence type="ECO:0000256" key="3">
    <source>
        <dbReference type="ARBA" id="ARBA00022741"/>
    </source>
</evidence>
<comment type="caution">
    <text evidence="6">The sequence shown here is derived from an EMBL/GenBank/DDBJ whole genome shotgun (WGS) entry which is preliminary data.</text>
</comment>
<evidence type="ECO:0000313" key="6">
    <source>
        <dbReference type="EMBL" id="MDN3921972.1"/>
    </source>
</evidence>
<evidence type="ECO:0000259" key="5">
    <source>
        <dbReference type="PROSITE" id="PS50893"/>
    </source>
</evidence>
<dbReference type="InterPro" id="IPR051120">
    <property type="entry name" value="ABC_AA/LPS_Transport"/>
</dbReference>
<evidence type="ECO:0000256" key="4">
    <source>
        <dbReference type="ARBA" id="ARBA00022840"/>
    </source>
</evidence>
<evidence type="ECO:0000256" key="2">
    <source>
        <dbReference type="ARBA" id="ARBA00022475"/>
    </source>
</evidence>
<dbReference type="InterPro" id="IPR003593">
    <property type="entry name" value="AAA+_ATPase"/>
</dbReference>
<dbReference type="PROSITE" id="PS50893">
    <property type="entry name" value="ABC_TRANSPORTER_2"/>
    <property type="match status" value="1"/>
</dbReference>
<dbReference type="Proteomes" id="UP001228044">
    <property type="component" value="Unassembled WGS sequence"/>
</dbReference>
<keyword evidence="2" id="KW-0472">Membrane</keyword>
<reference evidence="6 7" key="1">
    <citation type="submission" date="2023-06" db="EMBL/GenBank/DDBJ databases">
        <title>Pelomonas sp. PFR6 16S ribosomal RNA gene Genome sequencing and assembly.</title>
        <authorList>
            <person name="Woo H."/>
        </authorList>
    </citation>
    <scope>NUCLEOTIDE SEQUENCE [LARGE SCALE GENOMIC DNA]</scope>
    <source>
        <strain evidence="6 7">PFR6</strain>
    </source>
</reference>
<evidence type="ECO:0000313" key="7">
    <source>
        <dbReference type="Proteomes" id="UP001228044"/>
    </source>
</evidence>
<name>A0ABT8DUK8_9BURK</name>
<keyword evidence="4 6" id="KW-0067">ATP-binding</keyword>
<dbReference type="SUPFAM" id="SSF52540">
    <property type="entry name" value="P-loop containing nucleoside triphosphate hydrolases"/>
    <property type="match status" value="1"/>
</dbReference>
<organism evidence="6 7">
    <name type="scientific">Roseateles violae</name>
    <dbReference type="NCBI Taxonomy" id="3058042"/>
    <lineage>
        <taxon>Bacteria</taxon>
        <taxon>Pseudomonadati</taxon>
        <taxon>Pseudomonadota</taxon>
        <taxon>Betaproteobacteria</taxon>
        <taxon>Burkholderiales</taxon>
        <taxon>Sphaerotilaceae</taxon>
        <taxon>Roseateles</taxon>
    </lineage>
</organism>
<gene>
    <name evidence="6" type="ORF">QWJ38_16905</name>
</gene>
<dbReference type="Pfam" id="PF00005">
    <property type="entry name" value="ABC_tran"/>
    <property type="match status" value="1"/>
</dbReference>
<keyword evidence="3" id="KW-0547">Nucleotide-binding</keyword>
<dbReference type="PANTHER" id="PTHR45772">
    <property type="entry name" value="CONSERVED COMPONENT OF ABC TRANSPORTER FOR NATURAL AMINO ACIDS-RELATED"/>
    <property type="match status" value="1"/>
</dbReference>
<proteinExistence type="predicted"/>
<dbReference type="Pfam" id="PF12399">
    <property type="entry name" value="BCA_ABC_TP_C"/>
    <property type="match status" value="1"/>
</dbReference>
<dbReference type="EMBL" id="JAUHHC010000004">
    <property type="protein sequence ID" value="MDN3921972.1"/>
    <property type="molecule type" value="Genomic_DNA"/>
</dbReference>